<dbReference type="InterPro" id="IPR018698">
    <property type="entry name" value="VWA-like_dom"/>
</dbReference>
<dbReference type="PANTHER" id="PTHR38730">
    <property type="entry name" value="SLL7028 PROTEIN"/>
    <property type="match status" value="1"/>
</dbReference>
<evidence type="ECO:0008006" key="6">
    <source>
        <dbReference type="Google" id="ProtNLM"/>
    </source>
</evidence>
<evidence type="ECO:0000313" key="5">
    <source>
        <dbReference type="Proteomes" id="UP000558475"/>
    </source>
</evidence>
<name>A0A7X6FTB5_9HYPH</name>
<evidence type="ECO:0000313" key="4">
    <source>
        <dbReference type="EMBL" id="NKW09973.1"/>
    </source>
</evidence>
<feature type="domain" description="Putative metallopeptidase" evidence="3">
    <location>
        <begin position="2"/>
        <end position="196"/>
    </location>
</feature>
<dbReference type="Proteomes" id="UP000558475">
    <property type="component" value="Unassembled WGS sequence"/>
</dbReference>
<sequence length="342" mass="37538">MATDGHHLYYHPPFVDELKKDELVFVLAHEVMHNALEHHIRRQSRKPGRWNDACDYAINGELVECKVGKMPERGLLEARFTGLSAEEIYRILDDENNGDDSAEGQGDTGGCGGTMDGCAQHDEAAKAELRAEMQTQIRQAAMTAKAAQAGKLPAGVQRIIDELLMPKVDWRAVLRRFIDESSTRDFSWAKPNRRLLPLGLVTPGTVADGVSHIVIAVDTSGSIDDEILRDFAAEINGAFGEGAVDRLTVIYADATVNHVEEFETGDELRLHPAGGGGTAFSDTFRLINAEYPDAKATIYLTDLYVGDFGEEPPHPVLWGVYGRNRDFGSLSVPFGECINISI</sequence>
<dbReference type="Pfam" id="PF09967">
    <property type="entry name" value="DUF2201"/>
    <property type="match status" value="1"/>
</dbReference>
<feature type="compositionally biased region" description="Gly residues" evidence="1">
    <location>
        <begin position="106"/>
        <end position="115"/>
    </location>
</feature>
<accession>A0A7X6FTB5</accession>
<proteinExistence type="predicted"/>
<reference evidence="4 5" key="1">
    <citation type="submission" date="2020-04" db="EMBL/GenBank/DDBJ databases">
        <title>Whole genome sequencing of clinical and environmental type strains of Ochrobactrum.</title>
        <authorList>
            <person name="Dharne M."/>
        </authorList>
    </citation>
    <scope>NUCLEOTIDE SEQUENCE [LARGE SCALE GENOMIC DNA]</scope>
    <source>
        <strain evidence="4 5">DSM 13340</strain>
    </source>
</reference>
<dbReference type="PANTHER" id="PTHR38730:SF1">
    <property type="entry name" value="SLL7028 PROTEIN"/>
    <property type="match status" value="1"/>
</dbReference>
<comment type="caution">
    <text evidence="4">The sequence shown here is derived from an EMBL/GenBank/DDBJ whole genome shotgun (WGS) entry which is preliminary data.</text>
</comment>
<evidence type="ECO:0000259" key="2">
    <source>
        <dbReference type="Pfam" id="PF09967"/>
    </source>
</evidence>
<evidence type="ECO:0000259" key="3">
    <source>
        <dbReference type="Pfam" id="PF13203"/>
    </source>
</evidence>
<gene>
    <name evidence="4" type="ORF">HGG76_11730</name>
</gene>
<dbReference type="EMBL" id="JAAXZB010000001">
    <property type="protein sequence ID" value="NKW09973.1"/>
    <property type="molecule type" value="Genomic_DNA"/>
</dbReference>
<feature type="domain" description="VWA-like" evidence="2">
    <location>
        <begin position="213"/>
        <end position="340"/>
    </location>
</feature>
<dbReference type="AlphaFoldDB" id="A0A7X6FTB5"/>
<organism evidence="4 5">
    <name type="scientific">Brucella tritici</name>
    <dbReference type="NCBI Taxonomy" id="94626"/>
    <lineage>
        <taxon>Bacteria</taxon>
        <taxon>Pseudomonadati</taxon>
        <taxon>Pseudomonadota</taxon>
        <taxon>Alphaproteobacteria</taxon>
        <taxon>Hyphomicrobiales</taxon>
        <taxon>Brucellaceae</taxon>
        <taxon>Brucella/Ochrobactrum group</taxon>
        <taxon>Brucella</taxon>
    </lineage>
</organism>
<dbReference type="InterPro" id="IPR025154">
    <property type="entry name" value="Put_metallopeptidase_dom"/>
</dbReference>
<feature type="region of interest" description="Disordered" evidence="1">
    <location>
        <begin position="94"/>
        <end position="115"/>
    </location>
</feature>
<protein>
    <recommendedName>
        <fullName evidence="6">Metal-dependent peptidase</fullName>
    </recommendedName>
</protein>
<dbReference type="Pfam" id="PF13203">
    <property type="entry name" value="DUF2201_N"/>
    <property type="match status" value="1"/>
</dbReference>
<evidence type="ECO:0000256" key="1">
    <source>
        <dbReference type="SAM" id="MobiDB-lite"/>
    </source>
</evidence>